<protein>
    <submittedName>
        <fullName evidence="1">Uncharacterized protein</fullName>
    </submittedName>
</protein>
<evidence type="ECO:0000313" key="2">
    <source>
        <dbReference type="Proteomes" id="UP001066276"/>
    </source>
</evidence>
<keyword evidence="2" id="KW-1185">Reference proteome</keyword>
<proteinExistence type="predicted"/>
<dbReference type="AlphaFoldDB" id="A0AAV7MI75"/>
<organism evidence="1 2">
    <name type="scientific">Pleurodeles waltl</name>
    <name type="common">Iberian ribbed newt</name>
    <dbReference type="NCBI Taxonomy" id="8319"/>
    <lineage>
        <taxon>Eukaryota</taxon>
        <taxon>Metazoa</taxon>
        <taxon>Chordata</taxon>
        <taxon>Craniata</taxon>
        <taxon>Vertebrata</taxon>
        <taxon>Euteleostomi</taxon>
        <taxon>Amphibia</taxon>
        <taxon>Batrachia</taxon>
        <taxon>Caudata</taxon>
        <taxon>Salamandroidea</taxon>
        <taxon>Salamandridae</taxon>
        <taxon>Pleurodelinae</taxon>
        <taxon>Pleurodeles</taxon>
    </lineage>
</organism>
<dbReference type="EMBL" id="JANPWB010000014">
    <property type="protein sequence ID" value="KAJ1102199.1"/>
    <property type="molecule type" value="Genomic_DNA"/>
</dbReference>
<reference evidence="1" key="1">
    <citation type="journal article" date="2022" name="bioRxiv">
        <title>Sequencing and chromosome-scale assembly of the giantPleurodeles waltlgenome.</title>
        <authorList>
            <person name="Brown T."/>
            <person name="Elewa A."/>
            <person name="Iarovenko S."/>
            <person name="Subramanian E."/>
            <person name="Araus A.J."/>
            <person name="Petzold A."/>
            <person name="Susuki M."/>
            <person name="Suzuki K.-i.T."/>
            <person name="Hayashi T."/>
            <person name="Toyoda A."/>
            <person name="Oliveira C."/>
            <person name="Osipova E."/>
            <person name="Leigh N.D."/>
            <person name="Simon A."/>
            <person name="Yun M.H."/>
        </authorList>
    </citation>
    <scope>NUCLEOTIDE SEQUENCE</scope>
    <source>
        <strain evidence="1">20211129_DDA</strain>
        <tissue evidence="1">Liver</tissue>
    </source>
</reference>
<accession>A0AAV7MI75</accession>
<gene>
    <name evidence="1" type="ORF">NDU88_007252</name>
</gene>
<sequence length="109" mass="12443">SMPTAWKGLFATLHWKHGHWHHRSMPSAWKVLFATLHWKQWTLACIGHVIRMEGPLRHPPLEAVDTGMYRSMSSAWKVLFATLHWKQWTLACIGACHPHGRSSSPPSTG</sequence>
<dbReference type="Proteomes" id="UP001066276">
    <property type="component" value="Chromosome 10"/>
</dbReference>
<feature type="non-terminal residue" evidence="1">
    <location>
        <position position="1"/>
    </location>
</feature>
<name>A0AAV7MI75_PLEWA</name>
<comment type="caution">
    <text evidence="1">The sequence shown here is derived from an EMBL/GenBank/DDBJ whole genome shotgun (WGS) entry which is preliminary data.</text>
</comment>
<evidence type="ECO:0000313" key="1">
    <source>
        <dbReference type="EMBL" id="KAJ1102199.1"/>
    </source>
</evidence>
<feature type="non-terminal residue" evidence="1">
    <location>
        <position position="109"/>
    </location>
</feature>